<evidence type="ECO:0000256" key="5">
    <source>
        <dbReference type="ARBA" id="ARBA00023315"/>
    </source>
</evidence>
<keyword evidence="3" id="KW-0808">Transferase</keyword>
<dbReference type="InterPro" id="IPR052351">
    <property type="entry name" value="Ornithine_N-alpha-AT"/>
</dbReference>
<dbReference type="RefSeq" id="WP_183732275.1">
    <property type="nucleotide sequence ID" value="NZ_JACHID010000008.1"/>
</dbReference>
<dbReference type="Gene3D" id="3.40.630.30">
    <property type="match status" value="1"/>
</dbReference>
<evidence type="ECO:0000256" key="3">
    <source>
        <dbReference type="ARBA" id="ARBA00022679"/>
    </source>
</evidence>
<name>A0A7W8DHA9_9BACT</name>
<dbReference type="PANTHER" id="PTHR37323:SF1">
    <property type="entry name" value="L-ORNITHINE N(ALPHA)-ACYLTRANSFERASE"/>
    <property type="match status" value="1"/>
</dbReference>
<dbReference type="SUPFAM" id="SSF55729">
    <property type="entry name" value="Acyl-CoA N-acyltransferases (Nat)"/>
    <property type="match status" value="1"/>
</dbReference>
<reference evidence="6 7" key="1">
    <citation type="submission" date="2020-08" db="EMBL/GenBank/DDBJ databases">
        <title>Genomic Encyclopedia of Type Strains, Phase IV (KMG-IV): sequencing the most valuable type-strain genomes for metagenomic binning, comparative biology and taxonomic classification.</title>
        <authorList>
            <person name="Goeker M."/>
        </authorList>
    </citation>
    <scope>NUCLEOTIDE SEQUENCE [LARGE SCALE GENOMIC DNA]</scope>
    <source>
        <strain evidence="6 7">DSM 22071</strain>
    </source>
</reference>
<dbReference type="GO" id="GO:0016746">
    <property type="term" value="F:acyltransferase activity"/>
    <property type="evidence" value="ECO:0007669"/>
    <property type="project" value="UniProtKB-KW"/>
</dbReference>
<dbReference type="PANTHER" id="PTHR37323">
    <property type="entry name" value="GCN5-RELATED N-ACETYLTRANSFERASE"/>
    <property type="match status" value="1"/>
</dbReference>
<dbReference type="GO" id="GO:0006629">
    <property type="term" value="P:lipid metabolic process"/>
    <property type="evidence" value="ECO:0007669"/>
    <property type="project" value="UniProtKB-KW"/>
</dbReference>
<evidence type="ECO:0000313" key="6">
    <source>
        <dbReference type="EMBL" id="MBB5022202.1"/>
    </source>
</evidence>
<comment type="pathway">
    <text evidence="1">Lipid metabolism.</text>
</comment>
<organism evidence="6 7">
    <name type="scientific">Desulfurispira natronophila</name>
    <dbReference type="NCBI Taxonomy" id="682562"/>
    <lineage>
        <taxon>Bacteria</taxon>
        <taxon>Pseudomonadati</taxon>
        <taxon>Chrysiogenota</taxon>
        <taxon>Chrysiogenia</taxon>
        <taxon>Chrysiogenales</taxon>
        <taxon>Chrysiogenaceae</taxon>
        <taxon>Desulfurispira</taxon>
    </lineage>
</organism>
<evidence type="ECO:0000256" key="1">
    <source>
        <dbReference type="ARBA" id="ARBA00005189"/>
    </source>
</evidence>
<evidence type="ECO:0000256" key="4">
    <source>
        <dbReference type="ARBA" id="ARBA00023098"/>
    </source>
</evidence>
<keyword evidence="4" id="KW-0443">Lipid metabolism</keyword>
<accession>A0A7W8DHA9</accession>
<dbReference type="Pfam" id="PF13444">
    <property type="entry name" value="Acetyltransf_5"/>
    <property type="match status" value="1"/>
</dbReference>
<dbReference type="AlphaFoldDB" id="A0A7W8DHA9"/>
<keyword evidence="5" id="KW-0012">Acyltransferase</keyword>
<dbReference type="InterPro" id="IPR016181">
    <property type="entry name" value="Acyl_CoA_acyltransferase"/>
</dbReference>
<evidence type="ECO:0000313" key="7">
    <source>
        <dbReference type="Proteomes" id="UP000528322"/>
    </source>
</evidence>
<keyword evidence="2" id="KW-0444">Lipid biosynthesis</keyword>
<protein>
    <submittedName>
        <fullName evidence="6">Putative hemolysin</fullName>
    </submittedName>
</protein>
<sequence length="289" mass="33326">MIVESFLEAPRLRPIHNTLPTRKIIAGYIDAKISRFSPKVFLRIDTPRYTIKTAQDGHDLSQVLQLRHEVFYGERQQQRALEMDMDRFDWLCDHLLIVEKETDRCVGTYRLSSSIFNNSFYSSTEFHMGAIAALPGNKLELGRACLHRDYRNTYTVALLWKGVGRYIQLTRSDYVFGCSSIATTALDEIAALHTYMKWRYPCPEQLQVTPRRKFRISGLGAYAEFIAAFQDNQSRCVSKQIPPLLKFYLKSGAMICGEPALDRAFACVDFFTLLETSRMDNRIEKKFSS</sequence>
<gene>
    <name evidence="6" type="ORF">HNR37_001530</name>
</gene>
<dbReference type="EMBL" id="JACHID010000008">
    <property type="protein sequence ID" value="MBB5022202.1"/>
    <property type="molecule type" value="Genomic_DNA"/>
</dbReference>
<proteinExistence type="predicted"/>
<comment type="caution">
    <text evidence="6">The sequence shown here is derived from an EMBL/GenBank/DDBJ whole genome shotgun (WGS) entry which is preliminary data.</text>
</comment>
<dbReference type="Proteomes" id="UP000528322">
    <property type="component" value="Unassembled WGS sequence"/>
</dbReference>
<evidence type="ECO:0000256" key="2">
    <source>
        <dbReference type="ARBA" id="ARBA00022516"/>
    </source>
</evidence>
<keyword evidence="7" id="KW-1185">Reference proteome</keyword>